<evidence type="ECO:0000256" key="15">
    <source>
        <dbReference type="ARBA" id="ARBA00049551"/>
    </source>
</evidence>
<evidence type="ECO:0000256" key="13">
    <source>
        <dbReference type="ARBA" id="ARBA00023136"/>
    </source>
</evidence>
<feature type="transmembrane region" description="Helical" evidence="16">
    <location>
        <begin position="127"/>
        <end position="148"/>
    </location>
</feature>
<dbReference type="CTD" id="4541"/>
<evidence type="ECO:0000313" key="17">
    <source>
        <dbReference type="EMBL" id="AWX90837.1"/>
    </source>
</evidence>
<evidence type="ECO:0000256" key="5">
    <source>
        <dbReference type="ARBA" id="ARBA00022448"/>
    </source>
</evidence>
<evidence type="ECO:0000256" key="14">
    <source>
        <dbReference type="ARBA" id="ARBA00031019"/>
    </source>
</evidence>
<comment type="similarity">
    <text evidence="2">Belongs to the complex I subunit 6 family.</text>
</comment>
<keyword evidence="11" id="KW-0520">NAD</keyword>
<evidence type="ECO:0000256" key="10">
    <source>
        <dbReference type="ARBA" id="ARBA00022989"/>
    </source>
</evidence>
<evidence type="ECO:0000256" key="12">
    <source>
        <dbReference type="ARBA" id="ARBA00023128"/>
    </source>
</evidence>
<geneLocation type="mitochondrion" evidence="17"/>
<evidence type="ECO:0000256" key="6">
    <source>
        <dbReference type="ARBA" id="ARBA00022660"/>
    </source>
</evidence>
<evidence type="ECO:0000256" key="8">
    <source>
        <dbReference type="ARBA" id="ARBA00022967"/>
    </source>
</evidence>
<dbReference type="EMBL" id="MG727894">
    <property type="protein sequence ID" value="AWX90837.1"/>
    <property type="molecule type" value="Genomic_DNA"/>
</dbReference>
<dbReference type="PANTHER" id="PTHR11435">
    <property type="entry name" value="NADH UBIQUINONE OXIDOREDUCTASE SUBUNIT ND6"/>
    <property type="match status" value="1"/>
</dbReference>
<evidence type="ECO:0000256" key="1">
    <source>
        <dbReference type="ARBA" id="ARBA00004225"/>
    </source>
</evidence>
<keyword evidence="10 16" id="KW-1133">Transmembrane helix</keyword>
<keyword evidence="12 17" id="KW-0496">Mitochondrion</keyword>
<organism evidence="17">
    <name type="scientific">Macrosteles quadrimaculatus</name>
    <dbReference type="NCBI Taxonomy" id="2250545"/>
    <lineage>
        <taxon>Eukaryota</taxon>
        <taxon>Metazoa</taxon>
        <taxon>Ecdysozoa</taxon>
        <taxon>Arthropoda</taxon>
        <taxon>Hexapoda</taxon>
        <taxon>Insecta</taxon>
        <taxon>Pterygota</taxon>
        <taxon>Neoptera</taxon>
        <taxon>Paraneoptera</taxon>
        <taxon>Hemiptera</taxon>
        <taxon>Auchenorrhyncha</taxon>
        <taxon>Membracoidea</taxon>
        <taxon>Cicadellidae</taxon>
        <taxon>Deltocephalinae</taxon>
        <taxon>Macrosteles</taxon>
    </lineage>
</organism>
<evidence type="ECO:0000256" key="7">
    <source>
        <dbReference type="ARBA" id="ARBA00022692"/>
    </source>
</evidence>
<gene>
    <name evidence="17" type="primary">ND6</name>
</gene>
<keyword evidence="9" id="KW-0249">Electron transport</keyword>
<evidence type="ECO:0000256" key="4">
    <source>
        <dbReference type="ARBA" id="ARBA00021095"/>
    </source>
</evidence>
<keyword evidence="8" id="KW-1278">Translocase</keyword>
<evidence type="ECO:0000256" key="2">
    <source>
        <dbReference type="ARBA" id="ARBA00005698"/>
    </source>
</evidence>
<dbReference type="PANTHER" id="PTHR11435:SF1">
    <property type="entry name" value="NADH-UBIQUINONE OXIDOREDUCTASE CHAIN 6"/>
    <property type="match status" value="1"/>
</dbReference>
<keyword evidence="7 16" id="KW-0812">Transmembrane</keyword>
<keyword evidence="5" id="KW-0813">Transport</keyword>
<dbReference type="EC" id="7.1.1.2" evidence="3"/>
<keyword evidence="6" id="KW-0679">Respiratory chain</keyword>
<evidence type="ECO:0000256" key="16">
    <source>
        <dbReference type="SAM" id="Phobius"/>
    </source>
</evidence>
<name>A0A384ZKL3_9HEMI</name>
<protein>
    <recommendedName>
        <fullName evidence="4">NADH-ubiquinone oxidoreductase chain 6</fullName>
        <ecNumber evidence="3">7.1.1.2</ecNumber>
    </recommendedName>
    <alternativeName>
        <fullName evidence="14">NADH dehydrogenase subunit 6</fullName>
    </alternativeName>
</protein>
<dbReference type="GeneID" id="38281433"/>
<dbReference type="InterPro" id="IPR050269">
    <property type="entry name" value="ComplexI_Subunit6"/>
</dbReference>
<evidence type="ECO:0000256" key="9">
    <source>
        <dbReference type="ARBA" id="ARBA00022982"/>
    </source>
</evidence>
<sequence length="158" mass="18592">MKLNIMKIMMMISSMTMFMKTPMSMGMLLMTQTLMATMLTAKLMSSSWMSMVMFLMLIGGLLILFMYMSSIASNEKFKMNYKMFLMTMIMIMPMEELMSEMQLNENQLIYSKNETIVFMKMYNKKTMMITIMMFIYMLLTMVIVTKIVKINKGPLRAK</sequence>
<dbReference type="RefSeq" id="YP_009520507.1">
    <property type="nucleotide sequence ID" value="NC_039560.1"/>
</dbReference>
<dbReference type="AlphaFoldDB" id="A0A384ZKL3"/>
<evidence type="ECO:0000256" key="11">
    <source>
        <dbReference type="ARBA" id="ARBA00023027"/>
    </source>
</evidence>
<comment type="subcellular location">
    <subcellularLocation>
        <location evidence="1">Mitochondrion membrane</location>
        <topology evidence="1">Multi-pass membrane protein</topology>
    </subcellularLocation>
</comment>
<dbReference type="GO" id="GO:0031966">
    <property type="term" value="C:mitochondrial membrane"/>
    <property type="evidence" value="ECO:0007669"/>
    <property type="project" value="UniProtKB-SubCell"/>
</dbReference>
<accession>A0A384ZKL3</accession>
<reference evidence="17" key="1">
    <citation type="journal article" date="2018" name="Int. J. Biol. Macromol.">
        <title>Complete mitochondrial genome of Macrosteles quadrimaculatus (Matsumura) (Hemiptera: Cicadellidae: Deltocephalinae) with a shared tRNA rearrangement and its phylogenetic implications.</title>
        <authorList>
            <person name="Du Y."/>
            <person name="Dietrich C.H."/>
            <person name="Dai W."/>
        </authorList>
    </citation>
    <scope>NUCLEOTIDE SEQUENCE</scope>
</reference>
<dbReference type="GO" id="GO:0008137">
    <property type="term" value="F:NADH dehydrogenase (ubiquinone) activity"/>
    <property type="evidence" value="ECO:0007669"/>
    <property type="project" value="UniProtKB-EC"/>
</dbReference>
<keyword evidence="13 16" id="KW-0472">Membrane</keyword>
<evidence type="ECO:0000256" key="3">
    <source>
        <dbReference type="ARBA" id="ARBA00012944"/>
    </source>
</evidence>
<comment type="catalytic activity">
    <reaction evidence="15">
        <text>a ubiquinone + NADH + 5 H(+)(in) = a ubiquinol + NAD(+) + 4 H(+)(out)</text>
        <dbReference type="Rhea" id="RHEA:29091"/>
        <dbReference type="Rhea" id="RHEA-COMP:9565"/>
        <dbReference type="Rhea" id="RHEA-COMP:9566"/>
        <dbReference type="ChEBI" id="CHEBI:15378"/>
        <dbReference type="ChEBI" id="CHEBI:16389"/>
        <dbReference type="ChEBI" id="CHEBI:17976"/>
        <dbReference type="ChEBI" id="CHEBI:57540"/>
        <dbReference type="ChEBI" id="CHEBI:57945"/>
        <dbReference type="EC" id="7.1.1.2"/>
    </reaction>
</comment>
<proteinExistence type="inferred from homology"/>